<evidence type="ECO:0000313" key="12">
    <source>
        <dbReference type="EnsemblMetazoa" id="XP_020904796.1"/>
    </source>
</evidence>
<dbReference type="Proteomes" id="UP000887567">
    <property type="component" value="Unplaced"/>
</dbReference>
<evidence type="ECO:0000256" key="5">
    <source>
        <dbReference type="ARBA" id="ARBA00022729"/>
    </source>
</evidence>
<dbReference type="InterPro" id="IPR040287">
    <property type="entry name" value="RGM"/>
</dbReference>
<sequence>MRSCIWWKIPALVVLLLHTLAAFPFKQNNNNCKVQEICTKPYESRLADSDNERKICASLTLFQLCLDRHKKSCHSTIYYHTVKALIPVFMKEHKCSNVSLPQNETKVLKIFKTTTSVIVESPKPTNKPKCKPTIRGNAYRNVNISKRYCGLFGDPHLRTFSDLKQTCVVEGAWPLIDNQFLVVQVTNVPLVEGFDATATSKITVLVNEDKDSCVEQKIYQAKANSLPAEFVDGTSETGSSNCQVKITERQKDSLIKIELCHIATDLLIRKVGQFLTFHIKMPEDLANSQQAQGLCVGGCPKREIIDYREILSFTEAQLKERLPKRKVTRREATQECRNSKIKGFYLDSCVFDLLTTGDRNFTKAAKSALEDAFSLDSKGIVHDINTYNETIANVLDNPHVEAGGVSKTRNRTSSNAAIKSTVYSYGLFLLVYCRSLWTIFS</sequence>
<dbReference type="GO" id="GO:0098552">
    <property type="term" value="C:side of membrane"/>
    <property type="evidence" value="ECO:0007669"/>
    <property type="project" value="UniProtKB-KW"/>
</dbReference>
<dbReference type="GO" id="GO:0005886">
    <property type="term" value="C:plasma membrane"/>
    <property type="evidence" value="ECO:0007669"/>
    <property type="project" value="UniProtKB-SubCell"/>
</dbReference>
<dbReference type="Pfam" id="PF06534">
    <property type="entry name" value="RGM_C"/>
    <property type="match status" value="1"/>
</dbReference>
<dbReference type="OrthoDB" id="10013795at2759"/>
<dbReference type="PANTHER" id="PTHR31428:SF6">
    <property type="entry name" value="REPULSIVE GUIDANCE MOLECULE B HOMOLOG DRAG-1"/>
    <property type="match status" value="1"/>
</dbReference>
<feature type="chain" id="PRO_5036742101" description="Repulsive guidance molecule A" evidence="9">
    <location>
        <begin position="23"/>
        <end position="441"/>
    </location>
</feature>
<name>A0A913XHD6_EXADI</name>
<dbReference type="KEGG" id="epa:110243079"/>
<evidence type="ECO:0000256" key="7">
    <source>
        <dbReference type="ARBA" id="ARBA00023180"/>
    </source>
</evidence>
<evidence type="ECO:0000256" key="4">
    <source>
        <dbReference type="ARBA" id="ARBA00022622"/>
    </source>
</evidence>
<dbReference type="Pfam" id="PF06535">
    <property type="entry name" value="RGM_N"/>
    <property type="match status" value="1"/>
</dbReference>
<keyword evidence="8" id="KW-0449">Lipoprotein</keyword>
<dbReference type="RefSeq" id="XP_020904796.1">
    <property type="nucleotide sequence ID" value="XM_021049137.2"/>
</dbReference>
<feature type="signal peptide" evidence="9">
    <location>
        <begin position="1"/>
        <end position="22"/>
    </location>
</feature>
<accession>A0A913XHD6</accession>
<dbReference type="InterPro" id="IPR010536">
    <property type="entry name" value="RGM_N"/>
</dbReference>
<keyword evidence="3" id="KW-1003">Cell membrane</keyword>
<evidence type="ECO:0000256" key="6">
    <source>
        <dbReference type="ARBA" id="ARBA00023136"/>
    </source>
</evidence>
<keyword evidence="7" id="KW-0325">Glycoprotein</keyword>
<proteinExistence type="inferred from homology"/>
<evidence type="ECO:0008006" key="14">
    <source>
        <dbReference type="Google" id="ProtNLM"/>
    </source>
</evidence>
<evidence type="ECO:0000256" key="1">
    <source>
        <dbReference type="ARBA" id="ARBA00004609"/>
    </source>
</evidence>
<reference evidence="12" key="1">
    <citation type="submission" date="2022-11" db="UniProtKB">
        <authorList>
            <consortium name="EnsemblMetazoa"/>
        </authorList>
    </citation>
    <scope>IDENTIFICATION</scope>
</reference>
<dbReference type="GO" id="GO:0030509">
    <property type="term" value="P:BMP signaling pathway"/>
    <property type="evidence" value="ECO:0007669"/>
    <property type="project" value="TreeGrafter"/>
</dbReference>
<dbReference type="PANTHER" id="PTHR31428">
    <property type="entry name" value="RGM DOMAIN FAMILY MEMBER DRAG-1"/>
    <property type="match status" value="1"/>
</dbReference>
<keyword evidence="6" id="KW-0472">Membrane</keyword>
<feature type="domain" description="Repulsive guidance molecule N-terminal" evidence="11">
    <location>
        <begin position="32"/>
        <end position="97"/>
    </location>
</feature>
<dbReference type="OMA" id="CDYESRA"/>
<comment type="similarity">
    <text evidence="2">Belongs to the repulsive guidance molecule (RGM) family.</text>
</comment>
<dbReference type="GeneID" id="110243079"/>
<dbReference type="AlphaFoldDB" id="A0A913XHD6"/>
<keyword evidence="4" id="KW-0336">GPI-anchor</keyword>
<keyword evidence="13" id="KW-1185">Reference proteome</keyword>
<organism evidence="12 13">
    <name type="scientific">Exaiptasia diaphana</name>
    <name type="common">Tropical sea anemone</name>
    <name type="synonym">Aiptasia pulchella</name>
    <dbReference type="NCBI Taxonomy" id="2652724"/>
    <lineage>
        <taxon>Eukaryota</taxon>
        <taxon>Metazoa</taxon>
        <taxon>Cnidaria</taxon>
        <taxon>Anthozoa</taxon>
        <taxon>Hexacorallia</taxon>
        <taxon>Actiniaria</taxon>
        <taxon>Aiptasiidae</taxon>
        <taxon>Exaiptasia</taxon>
    </lineage>
</organism>
<dbReference type="EnsemblMetazoa" id="XM_021049137.2">
    <property type="protein sequence ID" value="XP_020904796.1"/>
    <property type="gene ID" value="LOC110243079"/>
</dbReference>
<protein>
    <recommendedName>
        <fullName evidence="14">Repulsive guidance molecule A</fullName>
    </recommendedName>
</protein>
<feature type="domain" description="Repulsive guidance molecule C-terminal" evidence="10">
    <location>
        <begin position="146"/>
        <end position="376"/>
    </location>
</feature>
<keyword evidence="5 9" id="KW-0732">Signal</keyword>
<evidence type="ECO:0000256" key="9">
    <source>
        <dbReference type="SAM" id="SignalP"/>
    </source>
</evidence>
<evidence type="ECO:0000256" key="2">
    <source>
        <dbReference type="ARBA" id="ARBA00005321"/>
    </source>
</evidence>
<evidence type="ECO:0000259" key="10">
    <source>
        <dbReference type="Pfam" id="PF06534"/>
    </source>
</evidence>
<evidence type="ECO:0000256" key="8">
    <source>
        <dbReference type="ARBA" id="ARBA00023288"/>
    </source>
</evidence>
<dbReference type="Gene3D" id="3.40.1000.10">
    <property type="entry name" value="Mog1/PsbP, alpha/beta/alpha sandwich"/>
    <property type="match status" value="1"/>
</dbReference>
<dbReference type="GO" id="GO:0015026">
    <property type="term" value="F:coreceptor activity"/>
    <property type="evidence" value="ECO:0007669"/>
    <property type="project" value="TreeGrafter"/>
</dbReference>
<comment type="subcellular location">
    <subcellularLocation>
        <location evidence="1">Cell membrane</location>
        <topology evidence="1">Lipid-anchor</topology>
        <topology evidence="1">GPI-anchor</topology>
    </subcellularLocation>
</comment>
<evidence type="ECO:0000259" key="11">
    <source>
        <dbReference type="Pfam" id="PF06535"/>
    </source>
</evidence>
<dbReference type="InterPro" id="IPR009496">
    <property type="entry name" value="RGM_C"/>
</dbReference>
<evidence type="ECO:0000256" key="3">
    <source>
        <dbReference type="ARBA" id="ARBA00022475"/>
    </source>
</evidence>
<evidence type="ECO:0000313" key="13">
    <source>
        <dbReference type="Proteomes" id="UP000887567"/>
    </source>
</evidence>